<dbReference type="Proteomes" id="UP001222087">
    <property type="component" value="Chromosome"/>
</dbReference>
<feature type="region of interest" description="Disordered" evidence="1">
    <location>
        <begin position="415"/>
        <end position="434"/>
    </location>
</feature>
<dbReference type="SUPFAM" id="SSF55486">
    <property type="entry name" value="Metalloproteases ('zincins'), catalytic domain"/>
    <property type="match status" value="1"/>
</dbReference>
<dbReference type="Gene3D" id="3.40.390.10">
    <property type="entry name" value="Collagenase (Catalytic Domain)"/>
    <property type="match status" value="1"/>
</dbReference>
<accession>A0ABY8AQI9</accession>
<organism evidence="2 3">
    <name type="scientific">Legionella cardiaca</name>
    <dbReference type="NCBI Taxonomy" id="1071983"/>
    <lineage>
        <taxon>Bacteria</taxon>
        <taxon>Pseudomonadati</taxon>
        <taxon>Pseudomonadota</taxon>
        <taxon>Gammaproteobacteria</taxon>
        <taxon>Legionellales</taxon>
        <taxon>Legionellaceae</taxon>
        <taxon>Legionella</taxon>
    </lineage>
</organism>
<dbReference type="EMBL" id="CP119078">
    <property type="protein sequence ID" value="WED42491.1"/>
    <property type="molecule type" value="Genomic_DNA"/>
</dbReference>
<gene>
    <name evidence="2" type="ORF">PXX05_11270</name>
</gene>
<protein>
    <submittedName>
        <fullName evidence="2">Uncharacterized protein</fullName>
    </submittedName>
</protein>
<name>A0ABY8AQI9_9GAMM</name>
<evidence type="ECO:0000313" key="2">
    <source>
        <dbReference type="EMBL" id="WED42491.1"/>
    </source>
</evidence>
<dbReference type="InterPro" id="IPR024079">
    <property type="entry name" value="MetalloPept_cat_dom_sf"/>
</dbReference>
<evidence type="ECO:0000256" key="1">
    <source>
        <dbReference type="SAM" id="MobiDB-lite"/>
    </source>
</evidence>
<evidence type="ECO:0000313" key="3">
    <source>
        <dbReference type="Proteomes" id="UP001222087"/>
    </source>
</evidence>
<keyword evidence="3" id="KW-1185">Reference proteome</keyword>
<dbReference type="RefSeq" id="WP_275088313.1">
    <property type="nucleotide sequence ID" value="NZ_CP119078.1"/>
</dbReference>
<reference evidence="2 3" key="1">
    <citation type="submission" date="2023-02" db="EMBL/GenBank/DDBJ databases">
        <title>Genome Sequence of L. cardiaca H63T.</title>
        <authorList>
            <person name="Lopez A.E."/>
            <person name="Cianciotto N.P."/>
        </authorList>
    </citation>
    <scope>NUCLEOTIDE SEQUENCE [LARGE SCALE GENOMIC DNA]</scope>
    <source>
        <strain evidence="2 3">H63</strain>
    </source>
</reference>
<sequence length="434" mass="48404">MKAKLETLCTITWEEFTHLVYGIWPRERHAEVTTIPYTFDINSAPEVLTNSLKTDYKKMTMQALAVTEQQTVVESLNNWVSACANLIEFKYKSKLGVDEPGIIFIGCEQMEQVNGVTQSIRDAQNYFKQVLICLPSTIKTAVNKRTVHHEIGHGLGLNHTHNVESVNKLIKTIPEGLGCSVMGYNFLLQTAENHCFTEKYCLNETFAVIPGPMDSQVCATLYQFPEFSMERYFTSMFLGFLNGSTEQALSSFLMNVKFLNISENAAANYSMLASTLTSAYLNDTGSSVVNSLALIEFTSRLYSNSGVEYIHVIKTLTSIASLFMTLYESYGDEAALIRGIYLAAFLISTFAGVSMGTFLGKEAAGITNGLTNKLGSLFNWGTQQLTSRLPTFSNWLFGKKETIKEELPEARIEGVAEEEFQEEKEPSNEKLLLA</sequence>
<proteinExistence type="predicted"/>